<dbReference type="STRING" id="984485.A0A1E4RQB1"/>
<keyword evidence="4 6" id="KW-1133">Transmembrane helix</keyword>
<dbReference type="Pfam" id="PF01554">
    <property type="entry name" value="MatE"/>
    <property type="match status" value="2"/>
</dbReference>
<reference evidence="8" key="1">
    <citation type="submission" date="2016-05" db="EMBL/GenBank/DDBJ databases">
        <title>Comparative genomics of biotechnologically important yeasts.</title>
        <authorList>
            <consortium name="DOE Joint Genome Institute"/>
            <person name="Riley R."/>
            <person name="Haridas S."/>
            <person name="Wolfe K.H."/>
            <person name="Lopes M.R."/>
            <person name="Hittinger C.T."/>
            <person name="Goker M."/>
            <person name="Salamov A."/>
            <person name="Wisecaver J."/>
            <person name="Long T.M."/>
            <person name="Aerts A.L."/>
            <person name="Barry K."/>
            <person name="Choi C."/>
            <person name="Clum A."/>
            <person name="Coughlan A.Y."/>
            <person name="Deshpande S."/>
            <person name="Douglass A.P."/>
            <person name="Hanson S.J."/>
            <person name="Klenk H.-P."/>
            <person name="Labutti K."/>
            <person name="Lapidus A."/>
            <person name="Lindquist E."/>
            <person name="Lipzen A."/>
            <person name="Meier-Kolthoff J.P."/>
            <person name="Ohm R.A."/>
            <person name="Otillar R.P."/>
            <person name="Pangilinan J."/>
            <person name="Peng Y."/>
            <person name="Rokas A."/>
            <person name="Rosa C.A."/>
            <person name="Scheuner C."/>
            <person name="Sibirny A.A."/>
            <person name="Slot J.C."/>
            <person name="Stielow J.B."/>
            <person name="Sun H."/>
            <person name="Kurtzman C.P."/>
            <person name="Blackwell M."/>
            <person name="Grigoriev I.V."/>
            <person name="Jeffries T.W."/>
        </authorList>
    </citation>
    <scope>NUCLEOTIDE SEQUENCE [LARGE SCALE GENOMIC DNA]</scope>
    <source>
        <strain evidence="8">NRRL Y-1933</strain>
    </source>
</reference>
<gene>
    <name evidence="7" type="ORF">HYPBUDRAFT_154531</name>
</gene>
<evidence type="ECO:0000256" key="6">
    <source>
        <dbReference type="SAM" id="Phobius"/>
    </source>
</evidence>
<accession>A0A1E4RQB1</accession>
<dbReference type="NCBIfam" id="TIGR00797">
    <property type="entry name" value="matE"/>
    <property type="match status" value="1"/>
</dbReference>
<sequence length="561" mass="61905">MTPRTNDVVDEHEILSYVQQRRASIVSAGTNHIPNHFHTLTSHKSRSSLHDNHLHHLNSNSSFLQNDLDISEILSINSNNLIKEPETNFKTEIQVLLKYSIPLIITFLLQYSLTVASVFSVGRLGSVELAAVSLSSMTANISGYAIIQGVSTCLDTLCAQAYGRGDFNTVGLHFIRCNYLLMMLYVPMLILWVFGSKPILTMLLGSDSSRLIELASSYLKILSIGIPGFIIFENSKHFLQSQGIFHASTYILIICAPLNAFLNYLLVWNSKIGLGFIGAPLSVVVTNYLMCFLLLCYIFLINGYQCIPRQSIFNKVMFQNWNKMINLSIPGVLMVEAEWLAFEIITFSASKFGTDILAAQSIVSTTCVLLYQIPFALSIAASTRIAWFIGAASKKAAIISSNATILLSLIGGLISGGFLIIFRSFFASLYTSDSNVIKIASKVLIIGSIYQINDFLAASTGGILRGQGRQKIGGILCLISYYLIALPFAFLFAFYFKLELVGLWLGMIIALFFVSISQCYCVITSKWDHIINECINEGILEDGISIDAHSIVPSMSSSHIV</sequence>
<feature type="transmembrane region" description="Helical" evidence="6">
    <location>
        <begin position="476"/>
        <end position="496"/>
    </location>
</feature>
<dbReference type="OrthoDB" id="2126698at2759"/>
<dbReference type="RefSeq" id="XP_020078540.1">
    <property type="nucleotide sequence ID" value="XM_020222048.1"/>
</dbReference>
<keyword evidence="8" id="KW-1185">Reference proteome</keyword>
<evidence type="ECO:0000256" key="4">
    <source>
        <dbReference type="ARBA" id="ARBA00022989"/>
    </source>
</evidence>
<feature type="transmembrane region" description="Helical" evidence="6">
    <location>
        <begin position="174"/>
        <end position="194"/>
    </location>
</feature>
<evidence type="ECO:0000256" key="1">
    <source>
        <dbReference type="ARBA" id="ARBA00004141"/>
    </source>
</evidence>
<dbReference type="PANTHER" id="PTHR11206">
    <property type="entry name" value="MULTIDRUG RESISTANCE PROTEIN"/>
    <property type="match status" value="1"/>
</dbReference>
<dbReference type="InterPro" id="IPR045069">
    <property type="entry name" value="MATE_euk"/>
</dbReference>
<dbReference type="GO" id="GO:1990961">
    <property type="term" value="P:xenobiotic detoxification by transmembrane export across the plasma membrane"/>
    <property type="evidence" value="ECO:0007669"/>
    <property type="project" value="InterPro"/>
</dbReference>
<dbReference type="GO" id="GO:0015297">
    <property type="term" value="F:antiporter activity"/>
    <property type="evidence" value="ECO:0007669"/>
    <property type="project" value="InterPro"/>
</dbReference>
<dbReference type="GeneID" id="30996597"/>
<comment type="subcellular location">
    <subcellularLocation>
        <location evidence="1">Membrane</location>
        <topology evidence="1">Multi-pass membrane protein</topology>
    </subcellularLocation>
</comment>
<evidence type="ECO:0000256" key="3">
    <source>
        <dbReference type="ARBA" id="ARBA00022692"/>
    </source>
</evidence>
<feature type="transmembrane region" description="Helical" evidence="6">
    <location>
        <begin position="244"/>
        <end position="266"/>
    </location>
</feature>
<feature type="transmembrane region" description="Helical" evidence="6">
    <location>
        <begin position="403"/>
        <end position="423"/>
    </location>
</feature>
<dbReference type="AlphaFoldDB" id="A0A1E4RQB1"/>
<feature type="transmembrane region" description="Helical" evidence="6">
    <location>
        <begin position="214"/>
        <end position="232"/>
    </location>
</feature>
<keyword evidence="5 6" id="KW-0472">Membrane</keyword>
<organism evidence="7 8">
    <name type="scientific">Hyphopichia burtonii NRRL Y-1933</name>
    <dbReference type="NCBI Taxonomy" id="984485"/>
    <lineage>
        <taxon>Eukaryota</taxon>
        <taxon>Fungi</taxon>
        <taxon>Dikarya</taxon>
        <taxon>Ascomycota</taxon>
        <taxon>Saccharomycotina</taxon>
        <taxon>Pichiomycetes</taxon>
        <taxon>Debaryomycetaceae</taxon>
        <taxon>Hyphopichia</taxon>
    </lineage>
</organism>
<dbReference type="InterPro" id="IPR002528">
    <property type="entry name" value="MATE_fam"/>
</dbReference>
<feature type="transmembrane region" description="Helical" evidence="6">
    <location>
        <begin position="99"/>
        <end position="121"/>
    </location>
</feature>
<keyword evidence="3 6" id="KW-0812">Transmembrane</keyword>
<dbReference type="CDD" id="cd13132">
    <property type="entry name" value="MATE_eukaryotic"/>
    <property type="match status" value="1"/>
</dbReference>
<dbReference type="Proteomes" id="UP000095085">
    <property type="component" value="Unassembled WGS sequence"/>
</dbReference>
<evidence type="ECO:0000256" key="5">
    <source>
        <dbReference type="ARBA" id="ARBA00023136"/>
    </source>
</evidence>
<feature type="transmembrane region" description="Helical" evidence="6">
    <location>
        <begin position="272"/>
        <end position="304"/>
    </location>
</feature>
<comment type="similarity">
    <text evidence="2">Belongs to the multi antimicrobial extrusion (MATE) (TC 2.A.66.1) family.</text>
</comment>
<proteinExistence type="inferred from homology"/>
<dbReference type="EMBL" id="KV454538">
    <property type="protein sequence ID" value="ODV69473.1"/>
    <property type="molecule type" value="Genomic_DNA"/>
</dbReference>
<feature type="transmembrane region" description="Helical" evidence="6">
    <location>
        <begin position="502"/>
        <end position="523"/>
    </location>
</feature>
<evidence type="ECO:0000313" key="8">
    <source>
        <dbReference type="Proteomes" id="UP000095085"/>
    </source>
</evidence>
<feature type="transmembrane region" description="Helical" evidence="6">
    <location>
        <begin position="325"/>
        <end position="349"/>
    </location>
</feature>
<dbReference type="GO" id="GO:0016020">
    <property type="term" value="C:membrane"/>
    <property type="evidence" value="ECO:0007669"/>
    <property type="project" value="UniProtKB-SubCell"/>
</dbReference>
<evidence type="ECO:0000313" key="7">
    <source>
        <dbReference type="EMBL" id="ODV69473.1"/>
    </source>
</evidence>
<dbReference type="GO" id="GO:0042910">
    <property type="term" value="F:xenobiotic transmembrane transporter activity"/>
    <property type="evidence" value="ECO:0007669"/>
    <property type="project" value="InterPro"/>
</dbReference>
<name>A0A1E4RQB1_9ASCO</name>
<protein>
    <submittedName>
        <fullName evidence="7">MATE efflux family protein</fullName>
    </submittedName>
</protein>
<evidence type="ECO:0000256" key="2">
    <source>
        <dbReference type="ARBA" id="ARBA00010199"/>
    </source>
</evidence>